<protein>
    <submittedName>
        <fullName evidence="1">Uncharacterized protein</fullName>
    </submittedName>
</protein>
<proteinExistence type="predicted"/>
<sequence>MSNNKSTVLLNGIVKKTNFRYPAGFAGHWAANANGNNGLGPKINELIYRFYTSGRRVYRLPGLSSPITDMNPQTTELLCRRSIIYVKQFLLENPQKRGMSFTLLDGTPWSDIVPNELFGMDVIAISVFWNGDIPIIACILGPRKMIKTPSTWASSVIDASLNVVVFECNPDEDDFETVRKMRNAIFSSTNFQLLKNYGTAIVRAVEETIDQENEYPIAAANYLDDVVWYVERPHRHHHILQSKEFQDAIAGRSHDLIVQGFLTNHGNFVTRYRAMLMAIDNRMIVDTPEMSVGIAANGDKMFQPIEARMGGIIRQNDETGKGFRVCVVPLFSEDLF</sequence>
<gene>
    <name evidence="1" type="ORF">SURPRISE13_142</name>
</gene>
<evidence type="ECO:0000313" key="1">
    <source>
        <dbReference type="EMBL" id="XBS47602.1"/>
    </source>
</evidence>
<accession>A0AAU7PF42</accession>
<dbReference type="InterPro" id="IPR058630">
    <property type="entry name" value="T4_Y16D"/>
</dbReference>
<name>A0AAU7PF42_9VIRU</name>
<dbReference type="Pfam" id="PF26092">
    <property type="entry name" value="T4_Y16D"/>
    <property type="match status" value="1"/>
</dbReference>
<organism evidence="1">
    <name type="scientific">Burkholderia phage vB_BgluM-SURPRISE13</name>
    <dbReference type="NCBI Taxonomy" id="3159457"/>
    <lineage>
        <taxon>Viruses</taxon>
    </lineage>
</organism>
<dbReference type="EMBL" id="PP856017">
    <property type="protein sequence ID" value="XBS47602.1"/>
    <property type="molecule type" value="Genomic_DNA"/>
</dbReference>
<reference evidence="1" key="1">
    <citation type="submission" date="2024-05" db="EMBL/GenBank/DDBJ databases">
        <title>Isolation and characterization of the novel Burkholderia jumbo bacteriophage Surprise13.</title>
        <authorList>
            <person name="Supina B.S.I."/>
            <person name="Dennis J."/>
        </authorList>
    </citation>
    <scope>NUCLEOTIDE SEQUENCE</scope>
</reference>